<dbReference type="PANTHER" id="PTHR43581">
    <property type="entry name" value="ATP/GTP PHOSPHATASE"/>
    <property type="match status" value="1"/>
</dbReference>
<dbReference type="InterPro" id="IPR034139">
    <property type="entry name" value="TOPRIM_OLD"/>
</dbReference>
<sequence length="574" mass="61936">MYISAITLAGFRGLDTRVALSGPLSIIAGENNIGKSTIVDALRIATSPYHDYRTRTSVSVQDFSHDGRGDRVATELSIALELRGLTGTERGRLATCLTPSISQDSAKLTLTARLDDNERITTEWSGGDLGNDVESFARTAIRHVYLHPLRDAARDLRPGVNNRLTGLISAFTDADGVDRAELEKIVDAANASLAKVNAVGNAKAAILGSLASLTGPGPYAQQSDLRFSPAKYDRIISTLRALMGRHAPLDLEENGLGFNNILYMAVLLAVLKNADEAPLQLLLVEEPEAHLHPQLQDLLMRYLEEQAAGDTQVILTTHSPQFASSARVERMTVLAETSTSTRAAFHLGGMGIEEKDLAFLRRFLDVTKSSLLFSKGVILVEGIAEQLVVPQIAFKLGAPLSQHGITVVNVGGLNFAAFNSLFRDGGLPFNCAIISDSDPTFEGEFDPTDINPSAMAKKLAEQPEGRVKAFLAKRTFEWDLAFAGDGANRPALVKALRSVRPIKAKELEKSEAPTTGWADAFLDAVGKHKGTFAQSLAAELATSEIHLSKIPLYLADAIRWVIPAVTFVDDDVDE</sequence>
<organism evidence="3 4">
    <name type="scientific">Kribbella lupini</name>
    <dbReference type="NCBI Taxonomy" id="291602"/>
    <lineage>
        <taxon>Bacteria</taxon>
        <taxon>Bacillati</taxon>
        <taxon>Actinomycetota</taxon>
        <taxon>Actinomycetes</taxon>
        <taxon>Propionibacteriales</taxon>
        <taxon>Kribbellaceae</taxon>
        <taxon>Kribbella</taxon>
    </lineage>
</organism>
<name>A0ABN2BY34_9ACTN</name>
<evidence type="ECO:0000313" key="4">
    <source>
        <dbReference type="Proteomes" id="UP001500363"/>
    </source>
</evidence>
<keyword evidence="3" id="KW-0378">Hydrolase</keyword>
<dbReference type="InterPro" id="IPR051396">
    <property type="entry name" value="Bact_Antivir_Def_Nuclease"/>
</dbReference>
<feature type="domain" description="Endonuclease GajA/Old nuclease/RecF-like AAA" evidence="1">
    <location>
        <begin position="236"/>
        <end position="323"/>
    </location>
</feature>
<dbReference type="Proteomes" id="UP001500363">
    <property type="component" value="Unassembled WGS sequence"/>
</dbReference>
<evidence type="ECO:0000313" key="3">
    <source>
        <dbReference type="EMBL" id="GAA1549323.1"/>
    </source>
</evidence>
<evidence type="ECO:0000259" key="2">
    <source>
        <dbReference type="Pfam" id="PF20469"/>
    </source>
</evidence>
<protein>
    <submittedName>
        <fullName evidence="3">ATP-dependent endonuclease</fullName>
    </submittedName>
</protein>
<keyword evidence="4" id="KW-1185">Reference proteome</keyword>
<dbReference type="CDD" id="cd01026">
    <property type="entry name" value="TOPRIM_OLD"/>
    <property type="match status" value="1"/>
</dbReference>
<evidence type="ECO:0000259" key="1">
    <source>
        <dbReference type="Pfam" id="PF13175"/>
    </source>
</evidence>
<reference evidence="3 4" key="1">
    <citation type="journal article" date="2019" name="Int. J. Syst. Evol. Microbiol.">
        <title>The Global Catalogue of Microorganisms (GCM) 10K type strain sequencing project: providing services to taxonomists for standard genome sequencing and annotation.</title>
        <authorList>
            <consortium name="The Broad Institute Genomics Platform"/>
            <consortium name="The Broad Institute Genome Sequencing Center for Infectious Disease"/>
            <person name="Wu L."/>
            <person name="Ma J."/>
        </authorList>
    </citation>
    <scope>NUCLEOTIDE SEQUENCE [LARGE SCALE GENOMIC DNA]</scope>
    <source>
        <strain evidence="3 4">JCM 14303</strain>
    </source>
</reference>
<dbReference type="InterPro" id="IPR027417">
    <property type="entry name" value="P-loop_NTPase"/>
</dbReference>
<dbReference type="InterPro" id="IPR041685">
    <property type="entry name" value="AAA_GajA/Old/RecF-like"/>
</dbReference>
<dbReference type="PANTHER" id="PTHR43581:SF4">
    <property type="entry name" value="ATP_GTP PHOSPHATASE"/>
    <property type="match status" value="1"/>
</dbReference>
<dbReference type="SUPFAM" id="SSF52540">
    <property type="entry name" value="P-loop containing nucleoside triphosphate hydrolases"/>
    <property type="match status" value="1"/>
</dbReference>
<accession>A0ABN2BY34</accession>
<keyword evidence="3" id="KW-0540">Nuclease</keyword>
<dbReference type="Gene3D" id="3.40.50.300">
    <property type="entry name" value="P-loop containing nucleotide triphosphate hydrolases"/>
    <property type="match status" value="1"/>
</dbReference>
<dbReference type="EMBL" id="BAAANC010000003">
    <property type="protein sequence ID" value="GAA1549323.1"/>
    <property type="molecule type" value="Genomic_DNA"/>
</dbReference>
<dbReference type="Pfam" id="PF13175">
    <property type="entry name" value="AAA_15"/>
    <property type="match status" value="2"/>
</dbReference>
<keyword evidence="3" id="KW-0255">Endonuclease</keyword>
<proteinExistence type="predicted"/>
<dbReference type="GO" id="GO:0004519">
    <property type="term" value="F:endonuclease activity"/>
    <property type="evidence" value="ECO:0007669"/>
    <property type="project" value="UniProtKB-KW"/>
</dbReference>
<dbReference type="Pfam" id="PF20469">
    <property type="entry name" value="OLD-like_TOPRIM"/>
    <property type="match status" value="1"/>
</dbReference>
<gene>
    <name evidence="3" type="ORF">GCM10009741_61690</name>
</gene>
<feature type="domain" description="Endonuclease GajA/Old nuclease/RecF-like AAA" evidence="1">
    <location>
        <begin position="1"/>
        <end position="45"/>
    </location>
</feature>
<feature type="domain" description="OLD protein-like TOPRIM" evidence="2">
    <location>
        <begin position="372"/>
        <end position="438"/>
    </location>
</feature>
<comment type="caution">
    <text evidence="3">The sequence shown here is derived from an EMBL/GenBank/DDBJ whole genome shotgun (WGS) entry which is preliminary data.</text>
</comment>